<proteinExistence type="predicted"/>
<keyword evidence="3" id="KW-1185">Reference proteome</keyword>
<feature type="region of interest" description="Disordered" evidence="1">
    <location>
        <begin position="871"/>
        <end position="1011"/>
    </location>
</feature>
<organism evidence="2 3">
    <name type="scientific">Sesamum angolense</name>
    <dbReference type="NCBI Taxonomy" id="2727404"/>
    <lineage>
        <taxon>Eukaryota</taxon>
        <taxon>Viridiplantae</taxon>
        <taxon>Streptophyta</taxon>
        <taxon>Embryophyta</taxon>
        <taxon>Tracheophyta</taxon>
        <taxon>Spermatophyta</taxon>
        <taxon>Magnoliopsida</taxon>
        <taxon>eudicotyledons</taxon>
        <taxon>Gunneridae</taxon>
        <taxon>Pentapetalae</taxon>
        <taxon>asterids</taxon>
        <taxon>lamiids</taxon>
        <taxon>Lamiales</taxon>
        <taxon>Pedaliaceae</taxon>
        <taxon>Sesamum</taxon>
    </lineage>
</organism>
<feature type="region of interest" description="Disordered" evidence="1">
    <location>
        <begin position="1328"/>
        <end position="1350"/>
    </location>
</feature>
<feature type="region of interest" description="Disordered" evidence="1">
    <location>
        <begin position="1120"/>
        <end position="1160"/>
    </location>
</feature>
<dbReference type="PANTHER" id="PTHR31008:SF2">
    <property type="entry name" value="COP1-INTERACTING PROTEIN-LIKE PROTEIN"/>
    <property type="match status" value="1"/>
</dbReference>
<feature type="region of interest" description="Disordered" evidence="1">
    <location>
        <begin position="389"/>
        <end position="518"/>
    </location>
</feature>
<dbReference type="EMBL" id="JACGWL010000014">
    <property type="protein sequence ID" value="KAK4388133.1"/>
    <property type="molecule type" value="Genomic_DNA"/>
</dbReference>
<protein>
    <submittedName>
        <fullName evidence="2">COP1-interacting protein 7</fullName>
    </submittedName>
</protein>
<evidence type="ECO:0000256" key="1">
    <source>
        <dbReference type="SAM" id="MobiDB-lite"/>
    </source>
</evidence>
<feature type="compositionally biased region" description="Basic and acidic residues" evidence="1">
    <location>
        <begin position="473"/>
        <end position="490"/>
    </location>
</feature>
<comment type="caution">
    <text evidence="2">The sequence shown here is derived from an EMBL/GenBank/DDBJ whole genome shotgun (WGS) entry which is preliminary data.</text>
</comment>
<feature type="region of interest" description="Disordered" evidence="1">
    <location>
        <begin position="313"/>
        <end position="344"/>
    </location>
</feature>
<feature type="region of interest" description="Disordered" evidence="1">
    <location>
        <begin position="663"/>
        <end position="691"/>
    </location>
</feature>
<feature type="compositionally biased region" description="Polar residues" evidence="1">
    <location>
        <begin position="883"/>
        <end position="918"/>
    </location>
</feature>
<reference evidence="2" key="1">
    <citation type="submission" date="2020-06" db="EMBL/GenBank/DDBJ databases">
        <authorList>
            <person name="Li T."/>
            <person name="Hu X."/>
            <person name="Zhang T."/>
            <person name="Song X."/>
            <person name="Zhang H."/>
            <person name="Dai N."/>
            <person name="Sheng W."/>
            <person name="Hou X."/>
            <person name="Wei L."/>
        </authorList>
    </citation>
    <scope>NUCLEOTIDE SEQUENCE</scope>
    <source>
        <strain evidence="2">K16</strain>
        <tissue evidence="2">Leaf</tissue>
    </source>
</reference>
<evidence type="ECO:0000313" key="3">
    <source>
        <dbReference type="Proteomes" id="UP001289374"/>
    </source>
</evidence>
<feature type="compositionally biased region" description="Basic and acidic residues" evidence="1">
    <location>
        <begin position="794"/>
        <end position="803"/>
    </location>
</feature>
<feature type="compositionally biased region" description="Polar residues" evidence="1">
    <location>
        <begin position="317"/>
        <end position="333"/>
    </location>
</feature>
<gene>
    <name evidence="2" type="ORF">Sango_2419900</name>
</gene>
<evidence type="ECO:0000313" key="2">
    <source>
        <dbReference type="EMBL" id="KAK4388133.1"/>
    </source>
</evidence>
<accession>A0AAE1W7A0</accession>
<feature type="compositionally biased region" description="Basic and acidic residues" evidence="1">
    <location>
        <begin position="777"/>
        <end position="787"/>
    </location>
</feature>
<dbReference type="Proteomes" id="UP001289374">
    <property type="component" value="Unassembled WGS sequence"/>
</dbReference>
<sequence length="1470" mass="163829">MVYVEVLVRMHYFLVRSGVLEWGVSRRYEAEYSTQLGCFSAHSNPNKPFIVQTSNVGKTRCDLIIIANDKKEKIASGLLNPFLAHLKTAQDQIAKGGYSILLEPETGSDAAWFTKATLERFVRFVSTPEILERVYTIETEILQIEEAMAMQRRNDMGQSIVENHQIRPRGGSEGDKSAPHANEEKAIVLYTPGASAPEANGSCSQEGNSKVQLLKVLDTRKAVLQKEQGMAFARAVAAGFDIDHMEALVSFAECFGAMRLMEACSRFMDLWKSKHETGQWLDVEASGAFSTQSDFTAMNASCIILSDTPNKRDISNHMASDNNGKSCSTNNADNPVPNGPQEYFQGQFPHLAFPPWPMHASPGGQPVFQAYPAQGMPYYQAYAGNGPPFQPPHYPMEHSSPNFGPHSGQKRQSLDVRDSNSGSEMWEIDRTRSLDDMESDDEISQSRKSRKKAGGSKKQSGMVVIRNINYITSKEKKSGSETNSDSHSDIDTDNEYLEADGNYLNHENNKRSSRRRGVDKLNLNKDEVATLGKDTDDRHWKAFQDCLLRGTDKDARADNEDMFALENDVKIKRQASKASDDPLVLGAQDRGETQDNRMRDFRRISGSTSYRPRGSRDEVLFSSADNDFKGSNDHADIQFAETNGRKILFSTTHEDFIIGSQRNQANTRNSSDPLTMNGFQGASNKLDRDSSRGMADESLIVPFRSMSLQAEGTERITLDIDSEIPSKYQKLESEGNKKIVNYEPNDLSMMPERGTDRRSFGYDLALDYEMQVCAEGSEEKEKKDITDVKGGTRISDKDRRSKVMLDSLQKQRTGGPMRKGKSTKMSPLEDARARAERLRSYKADLQKMKKEQEEEELKRLESLKLERKKRIAARGGSAAAKPSTLSPQTKQLPSNLSVTPNRGSKFSDSEPGSSSPLQRSKVRTPLGSSESHKASKASKLSEGSHTAGNRLIRSMPSLSEAKKETKGLTPDPKATNSRIRRLSEPKKITTPPVTTMKTRSAEAVTKRKLSEGPERNKVSAIINLDKSKAATLPELKIKTPVLHVNKGENRSAVKDKQEVNGTRPFLFPENAEQNVDNCNTAHQIDADDNPIVEKTVLVLEREKPPHPILYSSKGNPEVQVQQHKNHDKGEKSHVISESAPIRDPPSHMDRVDREPISCPSQKPSDYNEVGYMKLTCFVYCMNLEYGYNLGSVLDLFLFNASYAICSTLLHYFNLDLQGEKFRVKTAYSEKDPPNIANITTTEKPYQAPYARVSSLEDPCTHHSEYGKAPVASLEALSRAEETVKTRVPDVKAFKVETKKVTPEKSLVKEPSKGLRRLLKFGKKTTSSVDQSVDSECSGGTGIKHHENARKTASTSEVYTLKNLISQDEPSTAGNAPQKSNISPFLVILTLPEQNERKETSIIDFQEFEVKDPIALHQGSSPLFSYRTGVSSNYTGDIDVVCFYNKDSCLLESNFIQLLHANLHYALSFSA</sequence>
<dbReference type="PANTHER" id="PTHR31008">
    <property type="entry name" value="COP1-INTERACTING PROTEIN-RELATED"/>
    <property type="match status" value="1"/>
</dbReference>
<feature type="region of interest" description="Disordered" evidence="1">
    <location>
        <begin position="776"/>
        <end position="830"/>
    </location>
</feature>
<name>A0AAE1W7A0_9LAMI</name>
<feature type="compositionally biased region" description="Basic and acidic residues" evidence="1">
    <location>
        <begin position="1144"/>
        <end position="1155"/>
    </location>
</feature>
<reference evidence="2" key="2">
    <citation type="journal article" date="2024" name="Plant">
        <title>Genomic evolution and insights into agronomic trait innovations of Sesamum species.</title>
        <authorList>
            <person name="Miao H."/>
            <person name="Wang L."/>
            <person name="Qu L."/>
            <person name="Liu H."/>
            <person name="Sun Y."/>
            <person name="Le M."/>
            <person name="Wang Q."/>
            <person name="Wei S."/>
            <person name="Zheng Y."/>
            <person name="Lin W."/>
            <person name="Duan Y."/>
            <person name="Cao H."/>
            <person name="Xiong S."/>
            <person name="Wang X."/>
            <person name="Wei L."/>
            <person name="Li C."/>
            <person name="Ma Q."/>
            <person name="Ju M."/>
            <person name="Zhao R."/>
            <person name="Li G."/>
            <person name="Mu C."/>
            <person name="Tian Q."/>
            <person name="Mei H."/>
            <person name="Zhang T."/>
            <person name="Gao T."/>
            <person name="Zhang H."/>
        </authorList>
    </citation>
    <scope>NUCLEOTIDE SEQUENCE</scope>
    <source>
        <strain evidence="2">K16</strain>
    </source>
</reference>
<feature type="compositionally biased region" description="Polar residues" evidence="1">
    <location>
        <begin position="663"/>
        <end position="683"/>
    </location>
</feature>